<dbReference type="PANTHER" id="PTHR43358:SF4">
    <property type="entry name" value="ALPHA_BETA HYDROLASE FOLD-1 DOMAIN-CONTAINING PROTEIN"/>
    <property type="match status" value="1"/>
</dbReference>
<dbReference type="Proteomes" id="UP000436088">
    <property type="component" value="Unassembled WGS sequence"/>
</dbReference>
<reference evidence="1" key="1">
    <citation type="submission" date="2019-09" db="EMBL/GenBank/DDBJ databases">
        <title>Draft genome information of white flower Hibiscus syriacus.</title>
        <authorList>
            <person name="Kim Y.-M."/>
        </authorList>
    </citation>
    <scope>NUCLEOTIDE SEQUENCE [LARGE SCALE GENOMIC DNA]</scope>
    <source>
        <strain evidence="1">YM2019G1</strain>
    </source>
</reference>
<name>A0A6A2XEH8_HIBSY</name>
<evidence type="ECO:0000313" key="1">
    <source>
        <dbReference type="EMBL" id="KAE8668080.1"/>
    </source>
</evidence>
<comment type="caution">
    <text evidence="1">The sequence shown here is derived from an EMBL/GenBank/DDBJ whole genome shotgun (WGS) entry which is preliminary data.</text>
</comment>
<gene>
    <name evidence="1" type="ORF">F3Y22_tig00112347pilonHSYRG00066</name>
</gene>
<dbReference type="AlphaFoldDB" id="A0A6A2XEH8"/>
<evidence type="ECO:0000313" key="2">
    <source>
        <dbReference type="Proteomes" id="UP000436088"/>
    </source>
</evidence>
<sequence>MPSNNDALLLQGDKDIIKFEGDHNSPRPQFYFDSINIFFHNVLQPPEDEEGATFYDFGKASWAVPEVGFFFLQILQLHLKKQADHRMPLNIIDYTQVPSDIPSEENNPGCQYCSSPSDMISFELSNASPLGPHVMDDQFVEYELDDFTGFPCNVEEEERMFMDTCSTAEKGGSVPLESTATQVEHHLSTLVVNGSDFIFGTCIRYTSIDLGIREHK</sequence>
<dbReference type="InterPro" id="IPR052920">
    <property type="entry name" value="DNA-binding_regulatory"/>
</dbReference>
<protein>
    <submittedName>
        <fullName evidence="1">ARM repeat superfamily protein</fullName>
    </submittedName>
</protein>
<proteinExistence type="predicted"/>
<keyword evidence="2" id="KW-1185">Reference proteome</keyword>
<accession>A0A6A2XEH8</accession>
<organism evidence="1 2">
    <name type="scientific">Hibiscus syriacus</name>
    <name type="common">Rose of Sharon</name>
    <dbReference type="NCBI Taxonomy" id="106335"/>
    <lineage>
        <taxon>Eukaryota</taxon>
        <taxon>Viridiplantae</taxon>
        <taxon>Streptophyta</taxon>
        <taxon>Embryophyta</taxon>
        <taxon>Tracheophyta</taxon>
        <taxon>Spermatophyta</taxon>
        <taxon>Magnoliopsida</taxon>
        <taxon>eudicotyledons</taxon>
        <taxon>Gunneridae</taxon>
        <taxon>Pentapetalae</taxon>
        <taxon>rosids</taxon>
        <taxon>malvids</taxon>
        <taxon>Malvales</taxon>
        <taxon>Malvaceae</taxon>
        <taxon>Malvoideae</taxon>
        <taxon>Hibiscus</taxon>
    </lineage>
</organism>
<dbReference type="EMBL" id="VEPZ02001557">
    <property type="protein sequence ID" value="KAE8668080.1"/>
    <property type="molecule type" value="Genomic_DNA"/>
</dbReference>
<dbReference type="PANTHER" id="PTHR43358">
    <property type="entry name" value="ALPHA/BETA-HYDROLASE"/>
    <property type="match status" value="1"/>
</dbReference>